<protein>
    <submittedName>
        <fullName evidence="1">Hydroxymethylpyrimidine pyrophosphatase-like HAD family hydrolase</fullName>
    </submittedName>
</protein>
<dbReference type="Gene3D" id="3.30.1240.10">
    <property type="match status" value="1"/>
</dbReference>
<keyword evidence="2" id="KW-1185">Reference proteome</keyword>
<dbReference type="EMBL" id="JADBEK010000001">
    <property type="protein sequence ID" value="MBE1583050.1"/>
    <property type="molecule type" value="Genomic_DNA"/>
</dbReference>
<comment type="caution">
    <text evidence="1">The sequence shown here is derived from an EMBL/GenBank/DDBJ whole genome shotgun (WGS) entry which is preliminary data.</text>
</comment>
<dbReference type="Proteomes" id="UP000633509">
    <property type="component" value="Unassembled WGS sequence"/>
</dbReference>
<dbReference type="RefSeq" id="WP_192784217.1">
    <property type="nucleotide sequence ID" value="NZ_JADBEK010000001.1"/>
</dbReference>
<dbReference type="PANTHER" id="PTHR10000">
    <property type="entry name" value="PHOSPHOSERINE PHOSPHATASE"/>
    <property type="match status" value="1"/>
</dbReference>
<accession>A0ABR9LRN7</accession>
<dbReference type="SUPFAM" id="SSF56784">
    <property type="entry name" value="HAD-like"/>
    <property type="match status" value="1"/>
</dbReference>
<evidence type="ECO:0000313" key="1">
    <source>
        <dbReference type="EMBL" id="MBE1583050.1"/>
    </source>
</evidence>
<dbReference type="Gene3D" id="3.40.50.1000">
    <property type="entry name" value="HAD superfamily/HAD-like"/>
    <property type="match status" value="1"/>
</dbReference>
<dbReference type="InterPro" id="IPR023214">
    <property type="entry name" value="HAD_sf"/>
</dbReference>
<evidence type="ECO:0000313" key="2">
    <source>
        <dbReference type="Proteomes" id="UP000633509"/>
    </source>
</evidence>
<organism evidence="1 2">
    <name type="scientific">Nonomuraea angiospora</name>
    <dbReference type="NCBI Taxonomy" id="46172"/>
    <lineage>
        <taxon>Bacteria</taxon>
        <taxon>Bacillati</taxon>
        <taxon>Actinomycetota</taxon>
        <taxon>Actinomycetes</taxon>
        <taxon>Streptosporangiales</taxon>
        <taxon>Streptosporangiaceae</taxon>
        <taxon>Nonomuraea</taxon>
    </lineage>
</organism>
<sequence>MTRIQLVCTDLDGVLLTSAGGLSHDTRRALAEARAAGLQVMVATGRPTRDALDWALEAGLRGLLACSNGAVIWDTCAERVLFDHCFTAGQLKQVLVWAERSVPGGVLGLDTEHELTLQPGFADLVPDCWPHAVSADLIGRATAGNRAVKVLLAHPELSPAQLGGAFAGALAGGAVTGLRATFSTAHFLEISPEHANKGQALRWAAAHRRVPLAATAAVGDMPNDLPMLRQAGLPAAVANAHPEVKAAARILLPSNDDDGVASLIRTVLR</sequence>
<proteinExistence type="predicted"/>
<dbReference type="Pfam" id="PF08282">
    <property type="entry name" value="Hydrolase_3"/>
    <property type="match status" value="2"/>
</dbReference>
<dbReference type="PANTHER" id="PTHR10000:SF8">
    <property type="entry name" value="HAD SUPERFAMILY HYDROLASE-LIKE, TYPE 3"/>
    <property type="match status" value="1"/>
</dbReference>
<name>A0ABR9LRN7_9ACTN</name>
<dbReference type="InterPro" id="IPR036412">
    <property type="entry name" value="HAD-like_sf"/>
</dbReference>
<reference evidence="1 2" key="1">
    <citation type="submission" date="2020-10" db="EMBL/GenBank/DDBJ databases">
        <title>Sequencing the genomes of 1000 actinobacteria strains.</title>
        <authorList>
            <person name="Klenk H.-P."/>
        </authorList>
    </citation>
    <scope>NUCLEOTIDE SEQUENCE [LARGE SCALE GENOMIC DNA]</scope>
    <source>
        <strain evidence="1 2">DSM 43173</strain>
    </source>
</reference>
<gene>
    <name evidence="1" type="ORF">H4W80_001308</name>
</gene>